<keyword evidence="3" id="KW-1185">Reference proteome</keyword>
<proteinExistence type="predicted"/>
<evidence type="ECO:0000313" key="3">
    <source>
        <dbReference type="Proteomes" id="UP001176806"/>
    </source>
</evidence>
<evidence type="ECO:0000256" key="1">
    <source>
        <dbReference type="SAM" id="MobiDB-lite"/>
    </source>
</evidence>
<reference evidence="2" key="1">
    <citation type="submission" date="2023-07" db="EMBL/GenBank/DDBJ databases">
        <title>Two novel species in the genus Flavivirga.</title>
        <authorList>
            <person name="Kwon K."/>
        </authorList>
    </citation>
    <scope>NUCLEOTIDE SEQUENCE</scope>
    <source>
        <strain evidence="2">KACC 14158</strain>
    </source>
</reference>
<sequence>MIENFGDKKNTNGFDKRPEDTIKGGRKPSIKRQLIELLEADGEILIEKKDVIRVYKNGNVKLKLPTEMQLAIKLKQWAMSKRGTDSIKALQIILEQIDGKANQNMHVTTPPTQSKMQKVTLIIKERKLEE</sequence>
<accession>A0ABT8WKP2</accession>
<feature type="region of interest" description="Disordered" evidence="1">
    <location>
        <begin position="1"/>
        <end position="27"/>
    </location>
</feature>
<comment type="caution">
    <text evidence="2">The sequence shown here is derived from an EMBL/GenBank/DDBJ whole genome shotgun (WGS) entry which is preliminary data.</text>
</comment>
<dbReference type="Proteomes" id="UP001176806">
    <property type="component" value="Unassembled WGS sequence"/>
</dbReference>
<protein>
    <submittedName>
        <fullName evidence="2">Uncharacterized protein</fullName>
    </submittedName>
</protein>
<dbReference type="EMBL" id="JAUOEL010000001">
    <property type="protein sequence ID" value="MDO5973527.1"/>
    <property type="molecule type" value="Genomic_DNA"/>
</dbReference>
<feature type="compositionally biased region" description="Basic and acidic residues" evidence="1">
    <location>
        <begin position="1"/>
        <end position="23"/>
    </location>
</feature>
<evidence type="ECO:0000313" key="2">
    <source>
        <dbReference type="EMBL" id="MDO5973527.1"/>
    </source>
</evidence>
<name>A0ABT8WKP2_9FLAO</name>
<gene>
    <name evidence="2" type="ORF">Q4Q40_04950</name>
</gene>
<dbReference type="RefSeq" id="WP_303300620.1">
    <property type="nucleotide sequence ID" value="NZ_BAABDA010000042.1"/>
</dbReference>
<organism evidence="2 3">
    <name type="scientific">Flavivirga jejuensis</name>
    <dbReference type="NCBI Taxonomy" id="870487"/>
    <lineage>
        <taxon>Bacteria</taxon>
        <taxon>Pseudomonadati</taxon>
        <taxon>Bacteroidota</taxon>
        <taxon>Flavobacteriia</taxon>
        <taxon>Flavobacteriales</taxon>
        <taxon>Flavobacteriaceae</taxon>
        <taxon>Flavivirga</taxon>
    </lineage>
</organism>